<dbReference type="InterPro" id="IPR002767">
    <property type="entry name" value="Thiamine_BP"/>
</dbReference>
<dbReference type="EMBL" id="VYXP01000007">
    <property type="protein sequence ID" value="KAA9130420.1"/>
    <property type="molecule type" value="Genomic_DNA"/>
</dbReference>
<evidence type="ECO:0000259" key="1">
    <source>
        <dbReference type="Pfam" id="PF01910"/>
    </source>
</evidence>
<evidence type="ECO:0000313" key="3">
    <source>
        <dbReference type="Proteomes" id="UP000325372"/>
    </source>
</evidence>
<dbReference type="SUPFAM" id="SSF89957">
    <property type="entry name" value="MTH1187/YkoF-like"/>
    <property type="match status" value="1"/>
</dbReference>
<keyword evidence="3" id="KW-1185">Reference proteome</keyword>
<dbReference type="AlphaFoldDB" id="A0A5N0T5T4"/>
<comment type="caution">
    <text evidence="2">The sequence shown here is derived from an EMBL/GenBank/DDBJ whole genome shotgun (WGS) entry which is preliminary data.</text>
</comment>
<organism evidence="2 3">
    <name type="scientific">Marinihelvus fidelis</name>
    <dbReference type="NCBI Taxonomy" id="2613842"/>
    <lineage>
        <taxon>Bacteria</taxon>
        <taxon>Pseudomonadati</taxon>
        <taxon>Pseudomonadota</taxon>
        <taxon>Gammaproteobacteria</taxon>
        <taxon>Chromatiales</taxon>
        <taxon>Wenzhouxiangellaceae</taxon>
        <taxon>Marinihelvus</taxon>
    </lineage>
</organism>
<dbReference type="Pfam" id="PF01910">
    <property type="entry name" value="Thiamine_BP"/>
    <property type="match status" value="1"/>
</dbReference>
<reference evidence="2 3" key="1">
    <citation type="submission" date="2019-09" db="EMBL/GenBank/DDBJ databases">
        <title>Wenzhouxiangella sp. Genome sequencing and assembly.</title>
        <authorList>
            <person name="Zhang R."/>
        </authorList>
    </citation>
    <scope>NUCLEOTIDE SEQUENCE [LARGE SCALE GENOMIC DNA]</scope>
    <source>
        <strain evidence="2 3">W260</strain>
    </source>
</reference>
<dbReference type="InterPro" id="IPR029756">
    <property type="entry name" value="MTH1187/YkoF-like"/>
</dbReference>
<gene>
    <name evidence="2" type="ORF">F3N42_11975</name>
</gene>
<dbReference type="RefSeq" id="WP_150864724.1">
    <property type="nucleotide sequence ID" value="NZ_VYXP01000007.1"/>
</dbReference>
<proteinExistence type="predicted"/>
<dbReference type="Gene3D" id="3.30.70.930">
    <property type="match status" value="1"/>
</dbReference>
<sequence>MIITADIAMYPLDEGYSAPIITFIHTLRRQPGVEVVTHQMSTQVRGEYDAVTQAINQCMKPHMQGPATVVFVVRYLNADLDISMRPDIG</sequence>
<evidence type="ECO:0000313" key="2">
    <source>
        <dbReference type="EMBL" id="KAA9130420.1"/>
    </source>
</evidence>
<name>A0A5N0T5T4_9GAMM</name>
<feature type="domain" description="Thiamine-binding protein" evidence="1">
    <location>
        <begin position="5"/>
        <end position="73"/>
    </location>
</feature>
<protein>
    <recommendedName>
        <fullName evidence="1">Thiamine-binding protein domain-containing protein</fullName>
    </recommendedName>
</protein>
<accession>A0A5N0T5T4</accession>
<dbReference type="Proteomes" id="UP000325372">
    <property type="component" value="Unassembled WGS sequence"/>
</dbReference>